<accession>A0A8R1YU17</accession>
<dbReference type="Proteomes" id="UP000005239">
    <property type="component" value="Unassembled WGS sequence"/>
</dbReference>
<dbReference type="EnsemblMetazoa" id="PPA37900.1">
    <property type="protein sequence ID" value="PPA37900.1"/>
    <property type="gene ID" value="WBGene00276269"/>
</dbReference>
<evidence type="ECO:0000313" key="1">
    <source>
        <dbReference type="EnsemblMetazoa" id="PPA37900.1"/>
    </source>
</evidence>
<accession>A0A2A6CSR0</accession>
<name>A0A2A6CSR0_PRIPA</name>
<gene>
    <name evidence="1" type="primary">WBGene00276269</name>
</gene>
<evidence type="ECO:0000313" key="2">
    <source>
        <dbReference type="Proteomes" id="UP000005239"/>
    </source>
</evidence>
<reference evidence="2" key="1">
    <citation type="journal article" date="2008" name="Nat. Genet.">
        <title>The Pristionchus pacificus genome provides a unique perspective on nematode lifestyle and parasitism.</title>
        <authorList>
            <person name="Dieterich C."/>
            <person name="Clifton S.W."/>
            <person name="Schuster L.N."/>
            <person name="Chinwalla A."/>
            <person name="Delehaunty K."/>
            <person name="Dinkelacker I."/>
            <person name="Fulton L."/>
            <person name="Fulton R."/>
            <person name="Godfrey J."/>
            <person name="Minx P."/>
            <person name="Mitreva M."/>
            <person name="Roeseler W."/>
            <person name="Tian H."/>
            <person name="Witte H."/>
            <person name="Yang S.P."/>
            <person name="Wilson R.K."/>
            <person name="Sommer R.J."/>
        </authorList>
    </citation>
    <scope>NUCLEOTIDE SEQUENCE [LARGE SCALE GENOMIC DNA]</scope>
    <source>
        <strain evidence="2">PS312</strain>
    </source>
</reference>
<sequence length="248" mass="28942">MMMPLDDFIYMILNFVFAFGYLTLIIILQTSREKYHHNTFFCIFKVTGFYGVINLTSSIDFHICFTSRDLYILKRVISARKLYLIFVFQFILSFLAMSPNLFASVLITIVASAYCSYFVFSAFLTTQTMRRMRETPESVRQRINARQLSLVRYTIYCSIAQFLKGVILFLRVSTYIWDTDKFLLNLANAMFYPINIFTVSSTFWLLIIFSNSVRRGLRMVFCRSTAAPATISTASRDNDGRRYSLSQH</sequence>
<proteinExistence type="predicted"/>
<protein>
    <submittedName>
        <fullName evidence="1">Uncharacterized protein</fullName>
    </submittedName>
</protein>
<dbReference type="AlphaFoldDB" id="A0A2A6CSR0"/>
<keyword evidence="2" id="KW-1185">Reference proteome</keyword>
<reference evidence="1" key="2">
    <citation type="submission" date="2022-06" db="UniProtKB">
        <authorList>
            <consortium name="EnsemblMetazoa"/>
        </authorList>
    </citation>
    <scope>IDENTIFICATION</scope>
    <source>
        <strain evidence="1">PS312</strain>
    </source>
</reference>
<organism evidence="1 2">
    <name type="scientific">Pristionchus pacificus</name>
    <name type="common">Parasitic nematode worm</name>
    <dbReference type="NCBI Taxonomy" id="54126"/>
    <lineage>
        <taxon>Eukaryota</taxon>
        <taxon>Metazoa</taxon>
        <taxon>Ecdysozoa</taxon>
        <taxon>Nematoda</taxon>
        <taxon>Chromadorea</taxon>
        <taxon>Rhabditida</taxon>
        <taxon>Rhabditina</taxon>
        <taxon>Diplogasteromorpha</taxon>
        <taxon>Diplogasteroidea</taxon>
        <taxon>Neodiplogasteridae</taxon>
        <taxon>Pristionchus</taxon>
    </lineage>
</organism>